<organism evidence="2 3">
    <name type="scientific">Citrus x changshan-huyou</name>
    <dbReference type="NCBI Taxonomy" id="2935761"/>
    <lineage>
        <taxon>Eukaryota</taxon>
        <taxon>Viridiplantae</taxon>
        <taxon>Streptophyta</taxon>
        <taxon>Embryophyta</taxon>
        <taxon>Tracheophyta</taxon>
        <taxon>Spermatophyta</taxon>
        <taxon>Magnoliopsida</taxon>
        <taxon>eudicotyledons</taxon>
        <taxon>Gunneridae</taxon>
        <taxon>Pentapetalae</taxon>
        <taxon>rosids</taxon>
        <taxon>malvids</taxon>
        <taxon>Sapindales</taxon>
        <taxon>Rutaceae</taxon>
        <taxon>Aurantioideae</taxon>
        <taxon>Citrus</taxon>
    </lineage>
</organism>
<gene>
    <name evidence="2" type="ORF">WN944_003970</name>
</gene>
<reference evidence="2 3" key="1">
    <citation type="submission" date="2024-05" db="EMBL/GenBank/DDBJ databases">
        <title>Haplotype-resolved chromosome-level genome assembly of Huyou (Citrus changshanensis).</title>
        <authorList>
            <person name="Miao C."/>
            <person name="Chen W."/>
            <person name="Wu Y."/>
            <person name="Wang L."/>
            <person name="Zhao S."/>
            <person name="Grierson D."/>
            <person name="Xu C."/>
            <person name="Chen K."/>
        </authorList>
    </citation>
    <scope>NUCLEOTIDE SEQUENCE [LARGE SCALE GENOMIC DNA]</scope>
    <source>
        <strain evidence="2">01-14</strain>
        <tissue evidence="2">Leaf</tissue>
    </source>
</reference>
<evidence type="ECO:0000313" key="2">
    <source>
        <dbReference type="EMBL" id="KAK9193273.1"/>
    </source>
</evidence>
<feature type="region of interest" description="Disordered" evidence="1">
    <location>
        <begin position="106"/>
        <end position="125"/>
    </location>
</feature>
<evidence type="ECO:0000256" key="1">
    <source>
        <dbReference type="SAM" id="MobiDB-lite"/>
    </source>
</evidence>
<protein>
    <submittedName>
        <fullName evidence="2">Uncharacterized protein</fullName>
    </submittedName>
</protein>
<name>A0AAP0QI63_9ROSI</name>
<dbReference type="Proteomes" id="UP001428341">
    <property type="component" value="Unassembled WGS sequence"/>
</dbReference>
<accession>A0AAP0QI63</accession>
<comment type="caution">
    <text evidence="2">The sequence shown here is derived from an EMBL/GenBank/DDBJ whole genome shotgun (WGS) entry which is preliminary data.</text>
</comment>
<dbReference type="EMBL" id="JBCGBO010000006">
    <property type="protein sequence ID" value="KAK9193273.1"/>
    <property type="molecule type" value="Genomic_DNA"/>
</dbReference>
<keyword evidence="3" id="KW-1185">Reference proteome</keyword>
<dbReference type="AlphaFoldDB" id="A0AAP0QI63"/>
<proteinExistence type="predicted"/>
<evidence type="ECO:0000313" key="3">
    <source>
        <dbReference type="Proteomes" id="UP001428341"/>
    </source>
</evidence>
<sequence length="144" mass="16221">MMFQDSLDMSSNVIENDRTVEPGQNLQQDNGNIPVSSVVNANLHFPSSIVNLYDKLKPRPSSVARDGTHDAKNKIKEGYSSAEPIELLIINGVPLTVVPALGYQKPKRRKRGRDPLMDSRKVGSPNGWMYEQRERTLTKLTRLF</sequence>